<evidence type="ECO:0000256" key="1">
    <source>
        <dbReference type="ARBA" id="ARBA00006422"/>
    </source>
</evidence>
<keyword evidence="9 11" id="KW-0408">Iron</keyword>
<dbReference type="InterPro" id="IPR023455">
    <property type="entry name" value="Dihydroorotate_DHASE_ETsu"/>
</dbReference>
<feature type="binding site" evidence="11 13">
    <location>
        <position position="221"/>
    </location>
    <ligand>
        <name>[2Fe-2S] cluster</name>
        <dbReference type="ChEBI" id="CHEBI:190135"/>
    </ligand>
</feature>
<dbReference type="InterPro" id="IPR037117">
    <property type="entry name" value="Dihydroorotate_DH_ele_sf"/>
</dbReference>
<evidence type="ECO:0000256" key="2">
    <source>
        <dbReference type="ARBA" id="ARBA00022448"/>
    </source>
</evidence>
<feature type="binding site" evidence="11 13">
    <location>
        <position position="226"/>
    </location>
    <ligand>
        <name>[2Fe-2S] cluster</name>
        <dbReference type="ChEBI" id="CHEBI:190135"/>
    </ligand>
</feature>
<evidence type="ECO:0000256" key="5">
    <source>
        <dbReference type="ARBA" id="ARBA00022723"/>
    </source>
</evidence>
<evidence type="ECO:0000256" key="9">
    <source>
        <dbReference type="ARBA" id="ARBA00023004"/>
    </source>
</evidence>
<evidence type="ECO:0000313" key="16">
    <source>
        <dbReference type="Proteomes" id="UP000551878"/>
    </source>
</evidence>
<evidence type="ECO:0000256" key="7">
    <source>
        <dbReference type="ARBA" id="ARBA00022975"/>
    </source>
</evidence>
<evidence type="ECO:0000313" key="15">
    <source>
        <dbReference type="EMBL" id="MBB5172144.1"/>
    </source>
</evidence>
<feature type="binding site" evidence="11 13">
    <location>
        <position position="241"/>
    </location>
    <ligand>
        <name>[2Fe-2S] cluster</name>
        <dbReference type="ChEBI" id="CHEBI:190135"/>
    </ligand>
</feature>
<dbReference type="GO" id="GO:0050660">
    <property type="term" value="F:flavin adenine dinucleotide binding"/>
    <property type="evidence" value="ECO:0007669"/>
    <property type="project" value="InterPro"/>
</dbReference>
<dbReference type="InterPro" id="IPR019480">
    <property type="entry name" value="Dihydroorotate_DH_Fe-S-bd"/>
</dbReference>
<dbReference type="InterPro" id="IPR017938">
    <property type="entry name" value="Riboflavin_synthase-like_b-brl"/>
</dbReference>
<dbReference type="InterPro" id="IPR017927">
    <property type="entry name" value="FAD-bd_FR_type"/>
</dbReference>
<feature type="binding site" evidence="11 12">
    <location>
        <begin position="68"/>
        <end position="70"/>
    </location>
    <ligand>
        <name>FAD</name>
        <dbReference type="ChEBI" id="CHEBI:57692"/>
    </ligand>
</feature>
<comment type="cofactor">
    <cofactor evidence="11 12">
        <name>FAD</name>
        <dbReference type="ChEBI" id="CHEBI:57692"/>
    </cofactor>
    <text evidence="11 12">Binds 1 FAD per subunit.</text>
</comment>
<evidence type="ECO:0000256" key="6">
    <source>
        <dbReference type="ARBA" id="ARBA00022827"/>
    </source>
</evidence>
<dbReference type="Gene3D" id="2.40.30.10">
    <property type="entry name" value="Translation factors"/>
    <property type="match status" value="1"/>
</dbReference>
<dbReference type="PANTHER" id="PTHR43513">
    <property type="entry name" value="DIHYDROOROTATE DEHYDROGENASE B (NAD(+)), ELECTRON TRANSFER SUBUNIT"/>
    <property type="match status" value="1"/>
</dbReference>
<dbReference type="PRINTS" id="PR00409">
    <property type="entry name" value="PHDIOXRDTASE"/>
</dbReference>
<comment type="cofactor">
    <cofactor evidence="13">
        <name>[2Fe-2S] cluster</name>
        <dbReference type="ChEBI" id="CHEBI:190135"/>
    </cofactor>
    <text evidence="13">Binds 1 [2Fe-2S] cluster per subunit.</text>
</comment>
<keyword evidence="4 11" id="KW-0001">2Fe-2S</keyword>
<keyword evidence="8 11" id="KW-0249">Electron transport</keyword>
<comment type="caution">
    <text evidence="15">The sequence shown here is derived from an EMBL/GenBank/DDBJ whole genome shotgun (WGS) entry which is preliminary data.</text>
</comment>
<dbReference type="GO" id="GO:0009055">
    <property type="term" value="F:electron transfer activity"/>
    <property type="evidence" value="ECO:0007669"/>
    <property type="project" value="UniProtKB-UniRule"/>
</dbReference>
<proteinExistence type="inferred from homology"/>
<gene>
    <name evidence="11" type="primary">pyrK</name>
    <name evidence="15" type="ORF">HNQ41_000284</name>
</gene>
<evidence type="ECO:0000256" key="8">
    <source>
        <dbReference type="ARBA" id="ARBA00022982"/>
    </source>
</evidence>
<feature type="domain" description="FAD-binding FR-type" evidence="14">
    <location>
        <begin position="1"/>
        <end position="100"/>
    </location>
</feature>
<dbReference type="InterPro" id="IPR050353">
    <property type="entry name" value="PyrK_electron_transfer"/>
</dbReference>
<keyword evidence="2 11" id="KW-0813">Transport</keyword>
<feature type="binding site" evidence="11 12">
    <location>
        <begin position="75"/>
        <end position="76"/>
    </location>
    <ligand>
        <name>FAD</name>
        <dbReference type="ChEBI" id="CHEBI:57692"/>
    </ligand>
</feature>
<dbReference type="PANTHER" id="PTHR43513:SF3">
    <property type="entry name" value="DIHYDROOROTATE DEHYDROGENASE B (NAD(+)), ELECTRON TRANSFER SUBUNIT-RELATED"/>
    <property type="match status" value="1"/>
</dbReference>
<reference evidence="15 16" key="1">
    <citation type="submission" date="2020-08" db="EMBL/GenBank/DDBJ databases">
        <title>Genomic Encyclopedia of Type Strains, Phase IV (KMG-IV): sequencing the most valuable type-strain genomes for metagenomic binning, comparative biology and taxonomic classification.</title>
        <authorList>
            <person name="Goeker M."/>
        </authorList>
    </citation>
    <scope>NUCLEOTIDE SEQUENCE [LARGE SCALE GENOMIC DNA]</scope>
    <source>
        <strain evidence="15 16">DSM 24696</strain>
    </source>
</reference>
<dbReference type="GO" id="GO:0046872">
    <property type="term" value="F:metal ion binding"/>
    <property type="evidence" value="ECO:0007669"/>
    <property type="project" value="UniProtKB-KW"/>
</dbReference>
<comment type="pathway">
    <text evidence="11">Pyrimidine metabolism; UMP biosynthesis via de novo pathway; orotate from (S)-dihydroorotate (NAD(+) route): step 1/1.</text>
</comment>
<dbReference type="Gene3D" id="2.10.240.10">
    <property type="entry name" value="Dihydroorotate dehydrogenase, electron transfer subunit"/>
    <property type="match status" value="1"/>
</dbReference>
<keyword evidence="10 11" id="KW-0411">Iron-sulfur</keyword>
<dbReference type="CDD" id="cd06218">
    <property type="entry name" value="DHOD_e_trans"/>
    <property type="match status" value="1"/>
</dbReference>
<dbReference type="Proteomes" id="UP000551878">
    <property type="component" value="Unassembled WGS sequence"/>
</dbReference>
<keyword evidence="16" id="KW-1185">Reference proteome</keyword>
<keyword evidence="7 11" id="KW-0665">Pyrimidine biosynthesis</keyword>
<feature type="binding site" evidence="11 12">
    <location>
        <begin position="51"/>
        <end position="54"/>
    </location>
    <ligand>
        <name>FAD</name>
        <dbReference type="ChEBI" id="CHEBI:57692"/>
    </ligand>
</feature>
<dbReference type="InterPro" id="IPR008333">
    <property type="entry name" value="Cbr1-like_FAD-bd_dom"/>
</dbReference>
<evidence type="ECO:0000256" key="4">
    <source>
        <dbReference type="ARBA" id="ARBA00022714"/>
    </source>
</evidence>
<dbReference type="HAMAP" id="MF_01211">
    <property type="entry name" value="DHODB_Fe_S_bind"/>
    <property type="match status" value="1"/>
</dbReference>
<dbReference type="GO" id="GO:0051537">
    <property type="term" value="F:2 iron, 2 sulfur cluster binding"/>
    <property type="evidence" value="ECO:0007669"/>
    <property type="project" value="UniProtKB-KW"/>
</dbReference>
<keyword evidence="5 11" id="KW-0479">Metal-binding</keyword>
<accession>A0A840QLA3</accession>
<keyword evidence="3 11" id="KW-0285">Flavoprotein</keyword>
<dbReference type="UniPathway" id="UPA00070">
    <property type="reaction ID" value="UER00945"/>
</dbReference>
<dbReference type="Pfam" id="PF00970">
    <property type="entry name" value="FAD_binding_6"/>
    <property type="match status" value="1"/>
</dbReference>
<dbReference type="AlphaFoldDB" id="A0A840QLA3"/>
<comment type="subunit">
    <text evidence="11">Heterotetramer of 2 PyrK and 2 PyrD type B subunits.</text>
</comment>
<evidence type="ECO:0000259" key="14">
    <source>
        <dbReference type="PROSITE" id="PS51384"/>
    </source>
</evidence>
<organism evidence="15 16">
    <name type="scientific">Texcoconibacillus texcoconensis</name>
    <dbReference type="NCBI Taxonomy" id="1095777"/>
    <lineage>
        <taxon>Bacteria</taxon>
        <taxon>Bacillati</taxon>
        <taxon>Bacillota</taxon>
        <taxon>Bacilli</taxon>
        <taxon>Bacillales</taxon>
        <taxon>Bacillaceae</taxon>
        <taxon>Texcoconibacillus</taxon>
    </lineage>
</organism>
<dbReference type="PIRSF" id="PIRSF006816">
    <property type="entry name" value="Cyc3_hyd_g"/>
    <property type="match status" value="1"/>
</dbReference>
<comment type="similarity">
    <text evidence="1 11">Belongs to the PyrK family.</text>
</comment>
<evidence type="ECO:0000256" key="3">
    <source>
        <dbReference type="ARBA" id="ARBA00022630"/>
    </source>
</evidence>
<dbReference type="RefSeq" id="WP_184662618.1">
    <property type="nucleotide sequence ID" value="NZ_JACHHB010000001.1"/>
</dbReference>
<evidence type="ECO:0000256" key="12">
    <source>
        <dbReference type="PIRSR" id="PIRSR006816-1"/>
    </source>
</evidence>
<dbReference type="SUPFAM" id="SSF52343">
    <property type="entry name" value="Ferredoxin reductase-like, C-terminal NADP-linked domain"/>
    <property type="match status" value="1"/>
</dbReference>
<dbReference type="SUPFAM" id="SSF63380">
    <property type="entry name" value="Riboflavin synthase domain-like"/>
    <property type="match status" value="1"/>
</dbReference>
<evidence type="ECO:0000256" key="10">
    <source>
        <dbReference type="ARBA" id="ARBA00023014"/>
    </source>
</evidence>
<keyword evidence="6 11" id="KW-0274">FAD</keyword>
<dbReference type="GO" id="GO:0016491">
    <property type="term" value="F:oxidoreductase activity"/>
    <property type="evidence" value="ECO:0007669"/>
    <property type="project" value="InterPro"/>
</dbReference>
<sequence>MMVADYQVVAHEEIAKNIYEITLRHDPLPAFVAGQFVHVKVDDTSSPLLRRPLSVARIDVEDATITLIYRSGGLGTNRLTKKQVGDTVNVLGPLGNGFMVDQVGSGDHAVLVGGGVGIPPLYELAKQLNERGVRVTTILGFQDKDTSFYVRAFSKIADVYVTSDDGSIGIEGNVSSAWPLIKDPIDWLFACGPKPMLKACVSWRNQVRKASFVSLEERMGCGIGACLACVCETTQGQRKVCSDGPVFTAEEVCL</sequence>
<evidence type="ECO:0000256" key="13">
    <source>
        <dbReference type="PIRSR" id="PIRSR006816-2"/>
    </source>
</evidence>
<name>A0A840QLA3_9BACI</name>
<evidence type="ECO:0000256" key="11">
    <source>
        <dbReference type="HAMAP-Rule" id="MF_01211"/>
    </source>
</evidence>
<dbReference type="GO" id="GO:0044205">
    <property type="term" value="P:'de novo' UMP biosynthetic process"/>
    <property type="evidence" value="ECO:0007669"/>
    <property type="project" value="UniProtKB-UniRule"/>
</dbReference>
<dbReference type="InterPro" id="IPR039261">
    <property type="entry name" value="FNR_nucleotide-bd"/>
</dbReference>
<feature type="binding site" evidence="11 13">
    <location>
        <position position="229"/>
    </location>
    <ligand>
        <name>[2Fe-2S] cluster</name>
        <dbReference type="ChEBI" id="CHEBI:190135"/>
    </ligand>
</feature>
<protein>
    <recommendedName>
        <fullName evidence="11">Dihydroorotate dehydrogenase B (NAD(+)), electron transfer subunit</fullName>
    </recommendedName>
    <alternativeName>
        <fullName evidence="11">Dihydroorotate oxidase B, electron transfer subunit</fullName>
    </alternativeName>
</protein>
<dbReference type="InterPro" id="IPR012165">
    <property type="entry name" value="Cyt_c3_hydrogenase_gsu"/>
</dbReference>
<dbReference type="Pfam" id="PF10418">
    <property type="entry name" value="DHODB_Fe-S_bind"/>
    <property type="match status" value="1"/>
</dbReference>
<dbReference type="Gene3D" id="3.40.50.80">
    <property type="entry name" value="Nucleotide-binding domain of ferredoxin-NADP reductase (FNR) module"/>
    <property type="match status" value="1"/>
</dbReference>
<comment type="function">
    <text evidence="11">Responsible for channeling the electrons from the oxidation of dihydroorotate from the FMN redox center in the PyrD type B subunit to the ultimate electron acceptor NAD(+).</text>
</comment>
<dbReference type="PROSITE" id="PS51384">
    <property type="entry name" value="FAD_FR"/>
    <property type="match status" value="1"/>
</dbReference>
<comment type="cofactor">
    <cofactor evidence="11">
        <name>[2Fe-2S] cluster</name>
        <dbReference type="ChEBI" id="CHEBI:190135"/>
    </cofactor>
    <text evidence="11">Binds 1 [2Fe-2S] cluster per subunit.</text>
</comment>
<dbReference type="EMBL" id="JACHHB010000001">
    <property type="protein sequence ID" value="MBB5172144.1"/>
    <property type="molecule type" value="Genomic_DNA"/>
</dbReference>